<dbReference type="FunFam" id="3.40.50.720:FF:000924">
    <property type="entry name" value="GDP-mannose 4,6 dehydratase"/>
    <property type="match status" value="1"/>
</dbReference>
<dbReference type="Gene3D" id="3.90.25.10">
    <property type="entry name" value="UDP-galactose 4-epimerase, domain 1"/>
    <property type="match status" value="1"/>
</dbReference>
<dbReference type="Gene3D" id="3.40.50.720">
    <property type="entry name" value="NAD(P)-binding Rossmann-like Domain"/>
    <property type="match status" value="1"/>
</dbReference>
<reference evidence="8 9" key="1">
    <citation type="journal article" date="2016" name="Int. J. Syst. Evol. Microbiol.">
        <title>Descriptions of Anaerotaenia torta gen. nov., sp. nov. and Anaerocolumna cellulosilytica gen. nov., sp. nov. isolated from a methanogenic reactor of cattle waste.</title>
        <authorList>
            <person name="Uek A."/>
            <person name="Ohtaki Y."/>
            <person name="Kaku N."/>
            <person name="Ueki K."/>
        </authorList>
    </citation>
    <scope>NUCLEOTIDE SEQUENCE [LARGE SCALE GENOMIC DNA]</scope>
    <source>
        <strain evidence="8 9">SN021</strain>
    </source>
</reference>
<dbReference type="GO" id="GO:0042351">
    <property type="term" value="P:'de novo' GDP-L-fucose biosynthetic process"/>
    <property type="evidence" value="ECO:0007669"/>
    <property type="project" value="TreeGrafter"/>
</dbReference>
<evidence type="ECO:0000313" key="8">
    <source>
        <dbReference type="EMBL" id="BCJ93395.1"/>
    </source>
</evidence>
<evidence type="ECO:0000256" key="3">
    <source>
        <dbReference type="ARBA" id="ARBA00009263"/>
    </source>
</evidence>
<evidence type="ECO:0000256" key="1">
    <source>
        <dbReference type="ARBA" id="ARBA00000188"/>
    </source>
</evidence>
<comment type="caution">
    <text evidence="7">Lacks conserved residue(s) required for the propagation of feature annotation.</text>
</comment>
<gene>
    <name evidence="7 8" type="primary">gmd</name>
    <name evidence="8" type="ORF">acsn021_09640</name>
</gene>
<dbReference type="KEGG" id="acel:acsn021_09640"/>
<comment type="catalytic activity">
    <reaction evidence="1 7">
        <text>GDP-alpha-D-mannose = GDP-4-dehydro-alpha-D-rhamnose + H2O</text>
        <dbReference type="Rhea" id="RHEA:23820"/>
        <dbReference type="ChEBI" id="CHEBI:15377"/>
        <dbReference type="ChEBI" id="CHEBI:57527"/>
        <dbReference type="ChEBI" id="CHEBI:57964"/>
        <dbReference type="EC" id="4.2.1.47"/>
    </reaction>
</comment>
<evidence type="ECO:0000256" key="4">
    <source>
        <dbReference type="ARBA" id="ARBA00011989"/>
    </source>
</evidence>
<evidence type="ECO:0000256" key="2">
    <source>
        <dbReference type="ARBA" id="ARBA00001937"/>
    </source>
</evidence>
<dbReference type="EC" id="4.2.1.47" evidence="4 7"/>
<dbReference type="EMBL" id="AP023367">
    <property type="protein sequence ID" value="BCJ93395.1"/>
    <property type="molecule type" value="Genomic_DNA"/>
</dbReference>
<evidence type="ECO:0000256" key="6">
    <source>
        <dbReference type="ARBA" id="ARBA00059383"/>
    </source>
</evidence>
<comment type="similarity">
    <text evidence="3 7">Belongs to the NAD(P)-dependent epimerase/dehydratase family. GDP-mannose 4,6-dehydratase subfamily.</text>
</comment>
<organism evidence="8 9">
    <name type="scientific">Anaerocolumna cellulosilytica</name>
    <dbReference type="NCBI Taxonomy" id="433286"/>
    <lineage>
        <taxon>Bacteria</taxon>
        <taxon>Bacillati</taxon>
        <taxon>Bacillota</taxon>
        <taxon>Clostridia</taxon>
        <taxon>Lachnospirales</taxon>
        <taxon>Lachnospiraceae</taxon>
        <taxon>Anaerocolumna</taxon>
    </lineage>
</organism>
<keyword evidence="9" id="KW-1185">Reference proteome</keyword>
<sequence>MKKALITGINGQDGSYLAEFLLDKGYEVFGIIRRSSVNNTERIEHLFLEELNQTNNRLKLVHGDMTDSMNVVRIISEIQPDEIYNLAAQSHVAVSFEEPEYTANADGIGTLRVLEAVRIAGLTETTKIYQASTSELFGKVEEIPQKETTPFHPRSPYAVAKMYGYWITKHYREAYGMFAVNGILFNHESERRGETFVTRKITLAAARISLGLQKKVSLGNLNSKRDWGYAKDYVECMWMILQHDKPEDFVIATGETRTVREFCTFAFKHVGIEIEWQGEGIEEVGIDKVTGRVVIDVSPQYFRPAEVDLLLGDPTKAKTLLGWDPRKTSFEDLVRIMVESDLDLVKSQKTLRRAFD</sequence>
<name>A0A6S6R1D3_9FIRM</name>
<evidence type="ECO:0000256" key="7">
    <source>
        <dbReference type="HAMAP-Rule" id="MF_00955"/>
    </source>
</evidence>
<evidence type="ECO:0000256" key="5">
    <source>
        <dbReference type="ARBA" id="ARBA00023239"/>
    </source>
</evidence>
<proteinExistence type="inferred from homology"/>
<dbReference type="GO" id="GO:0008446">
    <property type="term" value="F:GDP-mannose 4,6-dehydratase activity"/>
    <property type="evidence" value="ECO:0007669"/>
    <property type="project" value="UniProtKB-UniRule"/>
</dbReference>
<comment type="cofactor">
    <cofactor evidence="2 7">
        <name>NADP(+)</name>
        <dbReference type="ChEBI" id="CHEBI:58349"/>
    </cofactor>
</comment>
<dbReference type="CDD" id="cd05260">
    <property type="entry name" value="GDP_MD_SDR_e"/>
    <property type="match status" value="1"/>
</dbReference>
<protein>
    <recommendedName>
        <fullName evidence="4 7">GDP-mannose 4,6-dehydratase</fullName>
        <ecNumber evidence="4 7">4.2.1.47</ecNumber>
    </recommendedName>
    <alternativeName>
        <fullName evidence="7">GDP-D-mannose dehydratase</fullName>
    </alternativeName>
</protein>
<accession>A0A6S6R1D3</accession>
<evidence type="ECO:0000313" key="9">
    <source>
        <dbReference type="Proteomes" id="UP000515561"/>
    </source>
</evidence>
<dbReference type="PANTHER" id="PTHR43715">
    <property type="entry name" value="GDP-MANNOSE 4,6-DEHYDRATASE"/>
    <property type="match status" value="1"/>
</dbReference>
<dbReference type="Proteomes" id="UP000515561">
    <property type="component" value="Chromosome"/>
</dbReference>
<dbReference type="HAMAP" id="MF_00955">
    <property type="entry name" value="GDP_Man_dehydratase"/>
    <property type="match status" value="1"/>
</dbReference>
<keyword evidence="5 7" id="KW-0456">Lyase</keyword>
<dbReference type="InterPro" id="IPR016040">
    <property type="entry name" value="NAD(P)-bd_dom"/>
</dbReference>
<dbReference type="InterPro" id="IPR036291">
    <property type="entry name" value="NAD(P)-bd_dom_sf"/>
</dbReference>
<dbReference type="NCBIfam" id="TIGR01472">
    <property type="entry name" value="gmd"/>
    <property type="match status" value="1"/>
</dbReference>
<comment type="function">
    <text evidence="6 7">Catalyzes the conversion of GDP-D-mannose to GDP-4-dehydro-6-deoxy-D-mannose.</text>
</comment>
<keyword evidence="7" id="KW-0521">NADP</keyword>
<dbReference type="GO" id="GO:0070401">
    <property type="term" value="F:NADP+ binding"/>
    <property type="evidence" value="ECO:0007669"/>
    <property type="project" value="UniProtKB-UniRule"/>
</dbReference>
<dbReference type="PANTHER" id="PTHR43715:SF1">
    <property type="entry name" value="GDP-MANNOSE 4,6 DEHYDRATASE"/>
    <property type="match status" value="1"/>
</dbReference>
<dbReference type="SUPFAM" id="SSF51735">
    <property type="entry name" value="NAD(P)-binding Rossmann-fold domains"/>
    <property type="match status" value="1"/>
</dbReference>
<dbReference type="InterPro" id="IPR006368">
    <property type="entry name" value="GDP_Man_deHydtase"/>
</dbReference>
<dbReference type="AlphaFoldDB" id="A0A6S6R1D3"/>
<dbReference type="RefSeq" id="WP_184090521.1">
    <property type="nucleotide sequence ID" value="NZ_AP023367.1"/>
</dbReference>
<dbReference type="Pfam" id="PF16363">
    <property type="entry name" value="GDP_Man_Dehyd"/>
    <property type="match status" value="1"/>
</dbReference>